<keyword evidence="5" id="KW-1133">Transmembrane helix</keyword>
<organism evidence="7 8">
    <name type="scientific">Uabimicrobium amorphum</name>
    <dbReference type="NCBI Taxonomy" id="2596890"/>
    <lineage>
        <taxon>Bacteria</taxon>
        <taxon>Pseudomonadati</taxon>
        <taxon>Planctomycetota</taxon>
        <taxon>Candidatus Uabimicrobiia</taxon>
        <taxon>Candidatus Uabimicrobiales</taxon>
        <taxon>Candidatus Uabimicrobiaceae</taxon>
        <taxon>Candidatus Uabimicrobium</taxon>
    </lineage>
</organism>
<dbReference type="PANTHER" id="PTHR43289:SF6">
    <property type="entry name" value="SERINE_THREONINE-PROTEIN KINASE NEKL-3"/>
    <property type="match status" value="1"/>
</dbReference>
<evidence type="ECO:0000256" key="3">
    <source>
        <dbReference type="ARBA" id="ARBA00022777"/>
    </source>
</evidence>
<dbReference type="OrthoDB" id="1039448at2"/>
<keyword evidence="1" id="KW-0808">Transferase</keyword>
<gene>
    <name evidence="7" type="ORF">UABAM_02310</name>
</gene>
<dbReference type="EMBL" id="AP019860">
    <property type="protein sequence ID" value="BBM83955.1"/>
    <property type="molecule type" value="Genomic_DNA"/>
</dbReference>
<feature type="domain" description="Protein kinase" evidence="6">
    <location>
        <begin position="64"/>
        <end position="337"/>
    </location>
</feature>
<dbReference type="SUPFAM" id="SSF56112">
    <property type="entry name" value="Protein kinase-like (PK-like)"/>
    <property type="match status" value="1"/>
</dbReference>
<evidence type="ECO:0000256" key="1">
    <source>
        <dbReference type="ARBA" id="ARBA00022679"/>
    </source>
</evidence>
<evidence type="ECO:0000256" key="5">
    <source>
        <dbReference type="SAM" id="Phobius"/>
    </source>
</evidence>
<evidence type="ECO:0000313" key="7">
    <source>
        <dbReference type="EMBL" id="BBM83955.1"/>
    </source>
</evidence>
<keyword evidence="2" id="KW-0547">Nucleotide-binding</keyword>
<dbReference type="SMART" id="SM00220">
    <property type="entry name" value="S_TKc"/>
    <property type="match status" value="1"/>
</dbReference>
<feature type="transmembrane region" description="Helical" evidence="5">
    <location>
        <begin position="414"/>
        <end position="434"/>
    </location>
</feature>
<dbReference type="InterPro" id="IPR011990">
    <property type="entry name" value="TPR-like_helical_dom_sf"/>
</dbReference>
<dbReference type="InterPro" id="IPR000719">
    <property type="entry name" value="Prot_kinase_dom"/>
</dbReference>
<keyword evidence="4" id="KW-0067">ATP-binding</keyword>
<evidence type="ECO:0000256" key="4">
    <source>
        <dbReference type="ARBA" id="ARBA00022840"/>
    </source>
</evidence>
<dbReference type="PROSITE" id="PS50011">
    <property type="entry name" value="PROTEIN_KINASE_DOM"/>
    <property type="match status" value="1"/>
</dbReference>
<dbReference type="PROSITE" id="PS00108">
    <property type="entry name" value="PROTEIN_KINASE_ST"/>
    <property type="match status" value="1"/>
</dbReference>
<dbReference type="KEGG" id="uam:UABAM_02310"/>
<accession>A0A5S9INT1</accession>
<evidence type="ECO:0000259" key="6">
    <source>
        <dbReference type="PROSITE" id="PS50011"/>
    </source>
</evidence>
<sequence>MDRIRKIWNKVVDDNILDHGDPQHTYKTATLPEDMDATFFDEPITQTNIDKEDSSTIEYKPERYEIITEIAHGGMGVVFQGKQHSLQREVAIKKLLSTTKKDMVGKFIAESLVTAFLDHPNIVPVYDLVQNTNGELFLSMKMVRGVSWKRILYPQTPEESKIAEQYTLEKHLQILLDVCNAVSFAHSKEIVHNDIKPSNIMVGEFGEVLVMDWGIAVHITAEREDDSKIFHKSMICTPMGTPCYIPRELAEGKGEQIGPWTDVYLLGSTLYEILMKKPPHQGSPLEAIMSSVLGKELTFTLNTPDGLQNIVKKAMQLHPQDRYQSVQEFKTDIEVFLRHRESLELTEKARDIYTEVKSSFKSFSLRAFFANFTHLLFDIPGKIIFPYWWYSSTVKEKCIYTILLLPFLFLAKDIAGFTLIALIGLLSFNLLYIARQFWQYFVLRKQIGKRHQYNLNSLQRNLVYSNLIRAITLYDRAIELWPENNNALEDKQHANLMLAQVAIHNQDVGLAEMYLDKNDDKDPKFQKVYRQLHQAKIEQKSDAMVLSLSKVVMVIIFYWVLITTYTSYIKPLLETEIERNERLTVDNLHNIYQSQILFRKNNFIDQDMDSEGEYGFMRELVEREIFRMEKFKKKDGFYSTNGYYYYCYLPGNKYAVGENDSIPIEQTPQQINMQEQRFLIYAWPQTPQLGQHVFVIDANNMVYATAQHNYTRFKIPQPQAAFVNDNNKVKNMEGEMANNQKGVDQNFWSLWN</sequence>
<evidence type="ECO:0000313" key="8">
    <source>
        <dbReference type="Proteomes" id="UP000326354"/>
    </source>
</evidence>
<keyword evidence="5" id="KW-0472">Membrane</keyword>
<proteinExistence type="predicted"/>
<dbReference type="InterPro" id="IPR011009">
    <property type="entry name" value="Kinase-like_dom_sf"/>
</dbReference>
<dbReference type="CDD" id="cd14014">
    <property type="entry name" value="STKc_PknB_like"/>
    <property type="match status" value="1"/>
</dbReference>
<dbReference type="Proteomes" id="UP000326354">
    <property type="component" value="Chromosome"/>
</dbReference>
<dbReference type="GO" id="GO:0004674">
    <property type="term" value="F:protein serine/threonine kinase activity"/>
    <property type="evidence" value="ECO:0007669"/>
    <property type="project" value="TreeGrafter"/>
</dbReference>
<dbReference type="Pfam" id="PF00069">
    <property type="entry name" value="Pkinase"/>
    <property type="match status" value="1"/>
</dbReference>
<evidence type="ECO:0000256" key="2">
    <source>
        <dbReference type="ARBA" id="ARBA00022741"/>
    </source>
</evidence>
<keyword evidence="8" id="KW-1185">Reference proteome</keyword>
<dbReference type="Gene3D" id="3.30.200.20">
    <property type="entry name" value="Phosphorylase Kinase, domain 1"/>
    <property type="match status" value="1"/>
</dbReference>
<dbReference type="InterPro" id="IPR008271">
    <property type="entry name" value="Ser/Thr_kinase_AS"/>
</dbReference>
<name>A0A5S9INT1_UABAM</name>
<dbReference type="GO" id="GO:0005524">
    <property type="term" value="F:ATP binding"/>
    <property type="evidence" value="ECO:0007669"/>
    <property type="project" value="UniProtKB-KW"/>
</dbReference>
<dbReference type="SUPFAM" id="SSF48452">
    <property type="entry name" value="TPR-like"/>
    <property type="match status" value="1"/>
</dbReference>
<reference evidence="7 8" key="1">
    <citation type="submission" date="2019-08" db="EMBL/GenBank/DDBJ databases">
        <title>Complete genome sequence of Candidatus Uab amorphum.</title>
        <authorList>
            <person name="Shiratori T."/>
            <person name="Suzuki S."/>
            <person name="Kakizawa Y."/>
            <person name="Ishida K."/>
        </authorList>
    </citation>
    <scope>NUCLEOTIDE SEQUENCE [LARGE SCALE GENOMIC DNA]</scope>
    <source>
        <strain evidence="7 8">SRT547</strain>
    </source>
</reference>
<feature type="transmembrane region" description="Helical" evidence="5">
    <location>
        <begin position="543"/>
        <end position="561"/>
    </location>
</feature>
<keyword evidence="5" id="KW-0812">Transmembrane</keyword>
<protein>
    <submittedName>
        <fullName evidence="7">Protein kinase</fullName>
    </submittedName>
</protein>
<keyword evidence="3 7" id="KW-0418">Kinase</keyword>
<dbReference type="AlphaFoldDB" id="A0A5S9INT1"/>
<dbReference type="PANTHER" id="PTHR43289">
    <property type="entry name" value="MITOGEN-ACTIVATED PROTEIN KINASE KINASE KINASE 20-RELATED"/>
    <property type="match status" value="1"/>
</dbReference>
<dbReference type="Gene3D" id="1.10.510.10">
    <property type="entry name" value="Transferase(Phosphotransferase) domain 1"/>
    <property type="match status" value="1"/>
</dbReference>
<dbReference type="RefSeq" id="WP_151968136.1">
    <property type="nucleotide sequence ID" value="NZ_AP019860.1"/>
</dbReference>